<dbReference type="AlphaFoldDB" id="A0A2V5K922"/>
<evidence type="ECO:0000313" key="18">
    <source>
        <dbReference type="EMBL" id="PYI54574.1"/>
    </source>
</evidence>
<dbReference type="OrthoDB" id="9804753at2"/>
<evidence type="ECO:0000256" key="10">
    <source>
        <dbReference type="ARBA" id="ARBA00022960"/>
    </source>
</evidence>
<dbReference type="InterPro" id="IPR016166">
    <property type="entry name" value="FAD-bd_PCMH"/>
</dbReference>
<keyword evidence="11 16" id="KW-0573">Peptidoglycan synthesis</keyword>
<sequence>MRQLIQDLQAAEVGDVLLDEPLAEYTTWKIGGPADVLVVPSGKAKLAETVRLLHRHGTPFTTIGRGSNMLVSDGGIRGVVLLLSDKGARGSGGKLGRELDKVEFDGDVVTAGAAVSLIPLSVRAGKEGLTGLEFASGIPGTVGGAVYMNAGAHGSDMSRILKEAEIVLETGETVRLSNDEMKFAYRHSLLHERPGIVTEAVLQLKRGDRKEIAAAMASYKDRRLKTQPLQLPCAGSTFRNPDGHHAAKLIEEAGLKGYRVGGAEVSPQHANFIINTGGATAEDVLRLMDHIRGTVSDKFGVSLVPEVLVVGER</sequence>
<dbReference type="Gene3D" id="3.30.465.10">
    <property type="match status" value="1"/>
</dbReference>
<dbReference type="InterPro" id="IPR011601">
    <property type="entry name" value="MurB_C"/>
</dbReference>
<evidence type="ECO:0000313" key="19">
    <source>
        <dbReference type="Proteomes" id="UP000247476"/>
    </source>
</evidence>
<dbReference type="GO" id="GO:0071949">
    <property type="term" value="F:FAD binding"/>
    <property type="evidence" value="ECO:0007669"/>
    <property type="project" value="InterPro"/>
</dbReference>
<name>A0A2V5K922_9BACL</name>
<keyword evidence="14 16" id="KW-0961">Cell wall biogenesis/degradation</keyword>
<evidence type="ECO:0000256" key="3">
    <source>
        <dbReference type="ARBA" id="ARBA00004496"/>
    </source>
</evidence>
<evidence type="ECO:0000256" key="16">
    <source>
        <dbReference type="HAMAP-Rule" id="MF_00037"/>
    </source>
</evidence>
<dbReference type="GO" id="GO:0008762">
    <property type="term" value="F:UDP-N-acetylmuramate dehydrogenase activity"/>
    <property type="evidence" value="ECO:0007669"/>
    <property type="project" value="UniProtKB-UniRule"/>
</dbReference>
<evidence type="ECO:0000256" key="1">
    <source>
        <dbReference type="ARBA" id="ARBA00001974"/>
    </source>
</evidence>
<dbReference type="EC" id="1.3.1.98" evidence="16"/>
<protein>
    <recommendedName>
        <fullName evidence="16">UDP-N-acetylenolpyruvoylglucosamine reductase</fullName>
        <ecNumber evidence="16">1.3.1.98</ecNumber>
    </recommendedName>
    <alternativeName>
        <fullName evidence="16">UDP-N-acetylmuramate dehydrogenase</fullName>
    </alternativeName>
</protein>
<comment type="function">
    <text evidence="2 16">Cell wall formation.</text>
</comment>
<dbReference type="InterPro" id="IPR016167">
    <property type="entry name" value="FAD-bd_PCMH_sub1"/>
</dbReference>
<evidence type="ECO:0000256" key="14">
    <source>
        <dbReference type="ARBA" id="ARBA00023316"/>
    </source>
</evidence>
<evidence type="ECO:0000256" key="11">
    <source>
        <dbReference type="ARBA" id="ARBA00022984"/>
    </source>
</evidence>
<dbReference type="GO" id="GO:0071555">
    <property type="term" value="P:cell wall organization"/>
    <property type="evidence" value="ECO:0007669"/>
    <property type="project" value="UniProtKB-KW"/>
</dbReference>
<evidence type="ECO:0000256" key="13">
    <source>
        <dbReference type="ARBA" id="ARBA00023306"/>
    </source>
</evidence>
<dbReference type="PANTHER" id="PTHR21071">
    <property type="entry name" value="UDP-N-ACETYLENOLPYRUVOYLGLUCOSAMINE REDUCTASE"/>
    <property type="match status" value="1"/>
</dbReference>
<proteinExistence type="inferred from homology"/>
<evidence type="ECO:0000256" key="6">
    <source>
        <dbReference type="ARBA" id="ARBA00022618"/>
    </source>
</evidence>
<keyword evidence="10 16" id="KW-0133">Cell shape</keyword>
<comment type="pathway">
    <text evidence="4 16">Cell wall biogenesis; peptidoglycan biosynthesis.</text>
</comment>
<organism evidence="18 19">
    <name type="scientific">Paenibacillus flagellatus</name>
    <dbReference type="NCBI Taxonomy" id="2211139"/>
    <lineage>
        <taxon>Bacteria</taxon>
        <taxon>Bacillati</taxon>
        <taxon>Bacillota</taxon>
        <taxon>Bacilli</taxon>
        <taxon>Bacillales</taxon>
        <taxon>Paenibacillaceae</taxon>
        <taxon>Paenibacillus</taxon>
    </lineage>
</organism>
<evidence type="ECO:0000256" key="8">
    <source>
        <dbReference type="ARBA" id="ARBA00022827"/>
    </source>
</evidence>
<keyword evidence="19" id="KW-1185">Reference proteome</keyword>
<keyword evidence="8 16" id="KW-0274">FAD</keyword>
<keyword evidence="13 16" id="KW-0131">Cell cycle</keyword>
<keyword evidence="7 16" id="KW-0285">Flavoprotein</keyword>
<feature type="active site" evidence="16">
    <location>
        <position position="306"/>
    </location>
</feature>
<comment type="caution">
    <text evidence="18">The sequence shown here is derived from an EMBL/GenBank/DDBJ whole genome shotgun (WGS) entry which is preliminary data.</text>
</comment>
<accession>A0A2V5K922</accession>
<dbReference type="SUPFAM" id="SSF56176">
    <property type="entry name" value="FAD-binding/transporter-associated domain-like"/>
    <property type="match status" value="1"/>
</dbReference>
<keyword evidence="12 16" id="KW-0560">Oxidoreductase</keyword>
<dbReference type="GO" id="GO:0008360">
    <property type="term" value="P:regulation of cell shape"/>
    <property type="evidence" value="ECO:0007669"/>
    <property type="project" value="UniProtKB-KW"/>
</dbReference>
<dbReference type="InterPro" id="IPR016169">
    <property type="entry name" value="FAD-bd_PCMH_sub2"/>
</dbReference>
<dbReference type="Gene3D" id="3.90.78.10">
    <property type="entry name" value="UDP-N-acetylenolpyruvoylglucosamine reductase, C-terminal domain"/>
    <property type="match status" value="1"/>
</dbReference>
<feature type="active site" description="Proton donor" evidence="16">
    <location>
        <position position="236"/>
    </location>
</feature>
<dbReference type="GO" id="GO:0005829">
    <property type="term" value="C:cytosol"/>
    <property type="evidence" value="ECO:0007669"/>
    <property type="project" value="TreeGrafter"/>
</dbReference>
<dbReference type="InterPro" id="IPR036635">
    <property type="entry name" value="MurB_C_sf"/>
</dbReference>
<comment type="subcellular location">
    <subcellularLocation>
        <location evidence="3 16">Cytoplasm</location>
    </subcellularLocation>
</comment>
<comment type="catalytic activity">
    <reaction evidence="15 16">
        <text>UDP-N-acetyl-alpha-D-muramate + NADP(+) = UDP-N-acetyl-3-O-(1-carboxyvinyl)-alpha-D-glucosamine + NADPH + H(+)</text>
        <dbReference type="Rhea" id="RHEA:12248"/>
        <dbReference type="ChEBI" id="CHEBI:15378"/>
        <dbReference type="ChEBI" id="CHEBI:57783"/>
        <dbReference type="ChEBI" id="CHEBI:58349"/>
        <dbReference type="ChEBI" id="CHEBI:68483"/>
        <dbReference type="ChEBI" id="CHEBI:70757"/>
        <dbReference type="EC" id="1.3.1.98"/>
    </reaction>
</comment>
<evidence type="ECO:0000256" key="2">
    <source>
        <dbReference type="ARBA" id="ARBA00003921"/>
    </source>
</evidence>
<dbReference type="Pfam" id="PF02873">
    <property type="entry name" value="MurB_C"/>
    <property type="match status" value="1"/>
</dbReference>
<dbReference type="InterPro" id="IPR036318">
    <property type="entry name" value="FAD-bd_PCMH-like_sf"/>
</dbReference>
<keyword evidence="9 16" id="KW-0521">NADP</keyword>
<dbReference type="NCBIfam" id="TIGR00179">
    <property type="entry name" value="murB"/>
    <property type="match status" value="1"/>
</dbReference>
<dbReference type="PANTHER" id="PTHR21071:SF5">
    <property type="entry name" value="UDP-N-ACETYLENOLPYRUVOYLGLUCOSAMINE REDUCTASE"/>
    <property type="match status" value="1"/>
</dbReference>
<dbReference type="UniPathway" id="UPA00219"/>
<gene>
    <name evidence="16" type="primary">murB</name>
    <name evidence="18" type="ORF">DLM86_14020</name>
</gene>
<dbReference type="PROSITE" id="PS51387">
    <property type="entry name" value="FAD_PCMH"/>
    <property type="match status" value="1"/>
</dbReference>
<dbReference type="NCBIfam" id="NF010480">
    <property type="entry name" value="PRK13905.1"/>
    <property type="match status" value="1"/>
</dbReference>
<evidence type="ECO:0000256" key="9">
    <source>
        <dbReference type="ARBA" id="ARBA00022857"/>
    </source>
</evidence>
<dbReference type="Proteomes" id="UP000247476">
    <property type="component" value="Unassembled WGS sequence"/>
</dbReference>
<dbReference type="InterPro" id="IPR003170">
    <property type="entry name" value="MurB"/>
</dbReference>
<feature type="domain" description="FAD-binding PCMH-type" evidence="17">
    <location>
        <begin position="29"/>
        <end position="207"/>
    </location>
</feature>
<evidence type="ECO:0000256" key="12">
    <source>
        <dbReference type="ARBA" id="ARBA00023002"/>
    </source>
</evidence>
<reference evidence="18 19" key="1">
    <citation type="submission" date="2018-05" db="EMBL/GenBank/DDBJ databases">
        <title>Paenibacillus flagellatus sp. nov., isolated from selenium mineral soil.</title>
        <authorList>
            <person name="Dai X."/>
        </authorList>
    </citation>
    <scope>NUCLEOTIDE SEQUENCE [LARGE SCALE GENOMIC DNA]</scope>
    <source>
        <strain evidence="18 19">DXL2</strain>
    </source>
</reference>
<dbReference type="Pfam" id="PF01565">
    <property type="entry name" value="FAD_binding_4"/>
    <property type="match status" value="1"/>
</dbReference>
<dbReference type="RefSeq" id="WP_110840631.1">
    <property type="nucleotide sequence ID" value="NZ_QJVJ01000005.1"/>
</dbReference>
<dbReference type="GO" id="GO:0009252">
    <property type="term" value="P:peptidoglycan biosynthetic process"/>
    <property type="evidence" value="ECO:0007669"/>
    <property type="project" value="UniProtKB-UniRule"/>
</dbReference>
<dbReference type="InterPro" id="IPR006094">
    <property type="entry name" value="Oxid_FAD_bind_N"/>
</dbReference>
<evidence type="ECO:0000256" key="7">
    <source>
        <dbReference type="ARBA" id="ARBA00022630"/>
    </source>
</evidence>
<evidence type="ECO:0000259" key="17">
    <source>
        <dbReference type="PROSITE" id="PS51387"/>
    </source>
</evidence>
<comment type="cofactor">
    <cofactor evidence="1 16">
        <name>FAD</name>
        <dbReference type="ChEBI" id="CHEBI:57692"/>
    </cofactor>
</comment>
<comment type="similarity">
    <text evidence="16">Belongs to the MurB family.</text>
</comment>
<keyword evidence="5 16" id="KW-0963">Cytoplasm</keyword>
<dbReference type="Gene3D" id="3.30.43.10">
    <property type="entry name" value="Uridine Diphospho-n-acetylenolpyruvylglucosamine Reductase, domain 2"/>
    <property type="match status" value="1"/>
</dbReference>
<dbReference type="EMBL" id="QJVJ01000005">
    <property type="protein sequence ID" value="PYI54574.1"/>
    <property type="molecule type" value="Genomic_DNA"/>
</dbReference>
<feature type="active site" evidence="16">
    <location>
        <position position="186"/>
    </location>
</feature>
<dbReference type="SUPFAM" id="SSF56194">
    <property type="entry name" value="Uridine diphospho-N-Acetylenolpyruvylglucosamine reductase, MurB, C-terminal domain"/>
    <property type="match status" value="1"/>
</dbReference>
<dbReference type="HAMAP" id="MF_00037">
    <property type="entry name" value="MurB"/>
    <property type="match status" value="1"/>
</dbReference>
<dbReference type="GO" id="GO:0051301">
    <property type="term" value="P:cell division"/>
    <property type="evidence" value="ECO:0007669"/>
    <property type="project" value="UniProtKB-KW"/>
</dbReference>
<keyword evidence="6 16" id="KW-0132">Cell division</keyword>
<evidence type="ECO:0000256" key="4">
    <source>
        <dbReference type="ARBA" id="ARBA00004752"/>
    </source>
</evidence>
<evidence type="ECO:0000256" key="5">
    <source>
        <dbReference type="ARBA" id="ARBA00022490"/>
    </source>
</evidence>
<evidence type="ECO:0000256" key="15">
    <source>
        <dbReference type="ARBA" id="ARBA00048914"/>
    </source>
</evidence>